<protein>
    <submittedName>
        <fullName evidence="2">Uncharacterized protein</fullName>
    </submittedName>
</protein>
<evidence type="ECO:0000313" key="3">
    <source>
        <dbReference type="Proteomes" id="UP000184476"/>
    </source>
</evidence>
<reference evidence="2 3" key="1">
    <citation type="submission" date="2016-11" db="EMBL/GenBank/DDBJ databases">
        <authorList>
            <person name="Jaros S."/>
            <person name="Januszkiewicz K."/>
            <person name="Wedrychowicz H."/>
        </authorList>
    </citation>
    <scope>NUCLEOTIDE SEQUENCE [LARGE SCALE GENOMIC DNA]</scope>
    <source>
        <strain evidence="2 3">DSM 44666</strain>
    </source>
</reference>
<dbReference type="STRING" id="112248.SAMN05444392_11462"/>
<dbReference type="OrthoDB" id="71172at2"/>
<accession>A0A1M5AKE6</accession>
<keyword evidence="1" id="KW-1133">Transmembrane helix</keyword>
<dbReference type="EMBL" id="FQVL01000014">
    <property type="protein sequence ID" value="SHF30693.1"/>
    <property type="molecule type" value="Genomic_DNA"/>
</dbReference>
<proteinExistence type="predicted"/>
<dbReference type="AlphaFoldDB" id="A0A1M5AKE6"/>
<gene>
    <name evidence="2" type="ORF">SAMN05444392_11462</name>
</gene>
<organism evidence="2 3">
    <name type="scientific">Seinonella peptonophila</name>
    <dbReference type="NCBI Taxonomy" id="112248"/>
    <lineage>
        <taxon>Bacteria</taxon>
        <taxon>Bacillati</taxon>
        <taxon>Bacillota</taxon>
        <taxon>Bacilli</taxon>
        <taxon>Bacillales</taxon>
        <taxon>Thermoactinomycetaceae</taxon>
        <taxon>Seinonella</taxon>
    </lineage>
</organism>
<name>A0A1M5AKE6_9BACL</name>
<sequence length="303" mass="36369">METIAFLLLAMFIGIAILVNAFYRRAKQQGEERSYVVPKLGFQEGTEEPLLPLFEHLEASIDSTYLEQLRDRVMKEHRITQIDWENRWFEWQRFLVMVALLDNVPMYSREVDEIWHEMLMFTREYEQFSQNYLKTTLHHAPNIMTGEAFNRHERATFDWFYVTLFKPTVYSHRSWGKFLQHPLDPEEIKRLKEQSLEPILHHRVADQVPVVKKAQTWLAAHIKEQILQIEQHVEEQGDDLNLYVKHFILPIARDHAGLAMLRMDLFLSLYYHDQFDEKREKLFKQVGKELRKQKKPTKKEKAS</sequence>
<evidence type="ECO:0000313" key="2">
    <source>
        <dbReference type="EMBL" id="SHF30693.1"/>
    </source>
</evidence>
<keyword evidence="3" id="KW-1185">Reference proteome</keyword>
<feature type="transmembrane region" description="Helical" evidence="1">
    <location>
        <begin position="6"/>
        <end position="23"/>
    </location>
</feature>
<keyword evidence="1" id="KW-0812">Transmembrane</keyword>
<dbReference type="Proteomes" id="UP000184476">
    <property type="component" value="Unassembled WGS sequence"/>
</dbReference>
<evidence type="ECO:0000256" key="1">
    <source>
        <dbReference type="SAM" id="Phobius"/>
    </source>
</evidence>
<keyword evidence="1" id="KW-0472">Membrane</keyword>
<dbReference type="RefSeq" id="WP_073157256.1">
    <property type="nucleotide sequence ID" value="NZ_FQVL01000014.1"/>
</dbReference>